<dbReference type="PRINTS" id="PR00598">
    <property type="entry name" value="HTHMARR"/>
</dbReference>
<protein>
    <submittedName>
        <fullName evidence="5">MarR family transcriptional regulator</fullName>
    </submittedName>
</protein>
<proteinExistence type="predicted"/>
<dbReference type="InterPro" id="IPR036388">
    <property type="entry name" value="WH-like_DNA-bd_sf"/>
</dbReference>
<dbReference type="EMBL" id="JARULN010000004">
    <property type="protein sequence ID" value="MDG5753845.1"/>
    <property type="molecule type" value="Genomic_DNA"/>
</dbReference>
<evidence type="ECO:0000259" key="4">
    <source>
        <dbReference type="PROSITE" id="PS50995"/>
    </source>
</evidence>
<evidence type="ECO:0000313" key="5">
    <source>
        <dbReference type="EMBL" id="MDG5753845.1"/>
    </source>
</evidence>
<keyword evidence="1" id="KW-0805">Transcription regulation</keyword>
<reference evidence="5 6" key="1">
    <citation type="submission" date="2023-04" db="EMBL/GenBank/DDBJ databases">
        <title>Ectobacillus antri isolated from activated sludge.</title>
        <authorList>
            <person name="Yan P."/>
            <person name="Liu X."/>
        </authorList>
    </citation>
    <scope>NUCLEOTIDE SEQUENCE [LARGE SCALE GENOMIC DNA]</scope>
    <source>
        <strain evidence="5 6">C18H</strain>
    </source>
</reference>
<dbReference type="InterPro" id="IPR036390">
    <property type="entry name" value="WH_DNA-bd_sf"/>
</dbReference>
<dbReference type="Pfam" id="PF01047">
    <property type="entry name" value="MarR"/>
    <property type="match status" value="1"/>
</dbReference>
<evidence type="ECO:0000256" key="3">
    <source>
        <dbReference type="ARBA" id="ARBA00023163"/>
    </source>
</evidence>
<sequence>MEKQKMRHLIERYEDIFIFATRKLNALLAELLEDLTPEQYFTLRHIKRYGPCTSSTLSELNCVNRSAMTAMINKLAAKGYVTRTTDSQDRRIIWLETTQEAEAVLAAGEEEMHTFITSYLTELEAEEVESFIHIYEKIWNIIRAKEEK</sequence>
<dbReference type="RefSeq" id="WP_278018345.1">
    <property type="nucleotide sequence ID" value="NZ_JARRRY010000009.1"/>
</dbReference>
<organism evidence="5 6">
    <name type="scientific">Ectobacillus antri</name>
    <dbReference type="NCBI Taxonomy" id="2486280"/>
    <lineage>
        <taxon>Bacteria</taxon>
        <taxon>Bacillati</taxon>
        <taxon>Bacillota</taxon>
        <taxon>Bacilli</taxon>
        <taxon>Bacillales</taxon>
        <taxon>Bacillaceae</taxon>
        <taxon>Ectobacillus</taxon>
    </lineage>
</organism>
<dbReference type="Gene3D" id="1.10.10.10">
    <property type="entry name" value="Winged helix-like DNA-binding domain superfamily/Winged helix DNA-binding domain"/>
    <property type="match status" value="1"/>
</dbReference>
<keyword evidence="6" id="KW-1185">Reference proteome</keyword>
<dbReference type="PANTHER" id="PTHR42756">
    <property type="entry name" value="TRANSCRIPTIONAL REGULATOR, MARR"/>
    <property type="match status" value="1"/>
</dbReference>
<dbReference type="Proteomes" id="UP001218246">
    <property type="component" value="Unassembled WGS sequence"/>
</dbReference>
<keyword evidence="2" id="KW-0238">DNA-binding</keyword>
<evidence type="ECO:0000256" key="1">
    <source>
        <dbReference type="ARBA" id="ARBA00023015"/>
    </source>
</evidence>
<dbReference type="PROSITE" id="PS50995">
    <property type="entry name" value="HTH_MARR_2"/>
    <property type="match status" value="1"/>
</dbReference>
<evidence type="ECO:0000313" key="6">
    <source>
        <dbReference type="Proteomes" id="UP001218246"/>
    </source>
</evidence>
<name>A0ABT6H5A5_9BACI</name>
<accession>A0ABT6H5A5</accession>
<comment type="caution">
    <text evidence="5">The sequence shown here is derived from an EMBL/GenBank/DDBJ whole genome shotgun (WGS) entry which is preliminary data.</text>
</comment>
<evidence type="ECO:0000256" key="2">
    <source>
        <dbReference type="ARBA" id="ARBA00023125"/>
    </source>
</evidence>
<gene>
    <name evidence="5" type="ORF">P6P90_07650</name>
</gene>
<dbReference type="SMART" id="SM00347">
    <property type="entry name" value="HTH_MARR"/>
    <property type="match status" value="1"/>
</dbReference>
<keyword evidence="3" id="KW-0804">Transcription</keyword>
<dbReference type="PANTHER" id="PTHR42756:SF1">
    <property type="entry name" value="TRANSCRIPTIONAL REPRESSOR OF EMRAB OPERON"/>
    <property type="match status" value="1"/>
</dbReference>
<dbReference type="SUPFAM" id="SSF46785">
    <property type="entry name" value="Winged helix' DNA-binding domain"/>
    <property type="match status" value="1"/>
</dbReference>
<dbReference type="InterPro" id="IPR000835">
    <property type="entry name" value="HTH_MarR-typ"/>
</dbReference>
<feature type="domain" description="HTH marR-type" evidence="4">
    <location>
        <begin position="1"/>
        <end position="140"/>
    </location>
</feature>